<gene>
    <name evidence="7" type="ORF">CTheo_6961</name>
</gene>
<dbReference type="InterPro" id="IPR006694">
    <property type="entry name" value="Fatty_acid_hydroxylase"/>
</dbReference>
<dbReference type="GO" id="GO:0008610">
    <property type="term" value="P:lipid biosynthetic process"/>
    <property type="evidence" value="ECO:0007669"/>
    <property type="project" value="InterPro"/>
</dbReference>
<protein>
    <recommendedName>
        <fullName evidence="6">Fatty acid hydroxylase domain-containing protein</fullName>
    </recommendedName>
</protein>
<keyword evidence="4 5" id="KW-0472">Membrane</keyword>
<sequence length="320" mass="37224">MNATDAFYDALVPSPLTFPWYHTSNPDILDWISDKHLSLAAPIIAYWILSLFFHALDLIEPAFLEKYRLHDSEEVKSRNLVSRSDVVWAVFLQQIIQTVLGLIFIDEHGSELSYDHRAGMRYWVPWVVDAVHLVCGPASGEKVLAAYGQEFVHMTYWWAVPAAQFICALLVMDTWQYFLHRLFHVNKYLYRKFHSVHHRLYVPYAYGALYNHWFEGLLLDTLGAFVSHFVSGMGIRQGIFLFAFSTLKTVDDHCGYALPFDPFQMVFGNNAPYHDVHHQAYGLKKNFSQPFFVHWDTILGTKMEPRKLSDRKLKAKEKEL</sequence>
<evidence type="ECO:0000256" key="3">
    <source>
        <dbReference type="ARBA" id="ARBA00022989"/>
    </source>
</evidence>
<evidence type="ECO:0000259" key="6">
    <source>
        <dbReference type="Pfam" id="PF04116"/>
    </source>
</evidence>
<name>A0A5N5QDH9_9AGAM</name>
<evidence type="ECO:0000256" key="1">
    <source>
        <dbReference type="ARBA" id="ARBA00004370"/>
    </source>
</evidence>
<feature type="transmembrane region" description="Helical" evidence="5">
    <location>
        <begin position="39"/>
        <end position="59"/>
    </location>
</feature>
<accession>A0A5N5QDH9</accession>
<dbReference type="GO" id="GO:0016020">
    <property type="term" value="C:membrane"/>
    <property type="evidence" value="ECO:0007669"/>
    <property type="project" value="UniProtKB-SubCell"/>
</dbReference>
<dbReference type="PANTHER" id="PTHR11863">
    <property type="entry name" value="STEROL DESATURASE"/>
    <property type="match status" value="1"/>
</dbReference>
<keyword evidence="2 5" id="KW-0812">Transmembrane</keyword>
<feature type="transmembrane region" description="Helical" evidence="5">
    <location>
        <begin position="86"/>
        <end position="105"/>
    </location>
</feature>
<keyword evidence="3 5" id="KW-1133">Transmembrane helix</keyword>
<feature type="transmembrane region" description="Helical" evidence="5">
    <location>
        <begin position="156"/>
        <end position="179"/>
    </location>
</feature>
<dbReference type="InterPro" id="IPR050307">
    <property type="entry name" value="Sterol_Desaturase_Related"/>
</dbReference>
<dbReference type="OrthoDB" id="408954at2759"/>
<dbReference type="Pfam" id="PF04116">
    <property type="entry name" value="FA_hydroxylase"/>
    <property type="match status" value="1"/>
</dbReference>
<dbReference type="AlphaFoldDB" id="A0A5N5QDH9"/>
<dbReference type="GO" id="GO:0016491">
    <property type="term" value="F:oxidoreductase activity"/>
    <property type="evidence" value="ECO:0007669"/>
    <property type="project" value="InterPro"/>
</dbReference>
<evidence type="ECO:0000256" key="2">
    <source>
        <dbReference type="ARBA" id="ARBA00022692"/>
    </source>
</evidence>
<comment type="subcellular location">
    <subcellularLocation>
        <location evidence="1">Membrane</location>
    </subcellularLocation>
</comment>
<reference evidence="7 8" key="1">
    <citation type="journal article" date="2019" name="Fungal Biol. Biotechnol.">
        <title>Draft genome sequence of fastidious pathogen Ceratobasidium theobromae, which causes vascular-streak dieback in Theobroma cacao.</title>
        <authorList>
            <person name="Ali S.S."/>
            <person name="Asman A."/>
            <person name="Shao J."/>
            <person name="Firmansyah A.P."/>
            <person name="Susilo A.W."/>
            <person name="Rosmana A."/>
            <person name="McMahon P."/>
            <person name="Junaid M."/>
            <person name="Guest D."/>
            <person name="Kheng T.Y."/>
            <person name="Meinhardt L.W."/>
            <person name="Bailey B.A."/>
        </authorList>
    </citation>
    <scope>NUCLEOTIDE SEQUENCE [LARGE SCALE GENOMIC DNA]</scope>
    <source>
        <strain evidence="7 8">CT2</strain>
    </source>
</reference>
<dbReference type="EMBL" id="SSOP01000250">
    <property type="protein sequence ID" value="KAB5589593.1"/>
    <property type="molecule type" value="Genomic_DNA"/>
</dbReference>
<evidence type="ECO:0000256" key="5">
    <source>
        <dbReference type="SAM" id="Phobius"/>
    </source>
</evidence>
<organism evidence="7 8">
    <name type="scientific">Ceratobasidium theobromae</name>
    <dbReference type="NCBI Taxonomy" id="1582974"/>
    <lineage>
        <taxon>Eukaryota</taxon>
        <taxon>Fungi</taxon>
        <taxon>Dikarya</taxon>
        <taxon>Basidiomycota</taxon>
        <taxon>Agaricomycotina</taxon>
        <taxon>Agaricomycetes</taxon>
        <taxon>Cantharellales</taxon>
        <taxon>Ceratobasidiaceae</taxon>
        <taxon>Ceratobasidium</taxon>
    </lineage>
</organism>
<dbReference type="Proteomes" id="UP000383932">
    <property type="component" value="Unassembled WGS sequence"/>
</dbReference>
<evidence type="ECO:0000256" key="4">
    <source>
        <dbReference type="ARBA" id="ARBA00023136"/>
    </source>
</evidence>
<evidence type="ECO:0000313" key="8">
    <source>
        <dbReference type="Proteomes" id="UP000383932"/>
    </source>
</evidence>
<comment type="caution">
    <text evidence="7">The sequence shown here is derived from an EMBL/GenBank/DDBJ whole genome shotgun (WGS) entry which is preliminary data.</text>
</comment>
<evidence type="ECO:0000313" key="7">
    <source>
        <dbReference type="EMBL" id="KAB5589593.1"/>
    </source>
</evidence>
<feature type="domain" description="Fatty acid hydroxylase" evidence="6">
    <location>
        <begin position="165"/>
        <end position="301"/>
    </location>
</feature>
<keyword evidence="8" id="KW-1185">Reference proteome</keyword>
<dbReference type="GO" id="GO:0005506">
    <property type="term" value="F:iron ion binding"/>
    <property type="evidence" value="ECO:0007669"/>
    <property type="project" value="InterPro"/>
</dbReference>
<proteinExistence type="predicted"/>